<reference evidence="1" key="2">
    <citation type="submission" date="2019-01" db="UniProtKB">
        <authorList>
            <consortium name="EnsemblPlants"/>
        </authorList>
    </citation>
    <scope>IDENTIFICATION</scope>
    <source>
        <strain evidence="1">cv. Heinz 1706</strain>
    </source>
</reference>
<name>A0A3Q7GEG3_SOLLC</name>
<protein>
    <submittedName>
        <fullName evidence="1">Uncharacterized protein</fullName>
    </submittedName>
</protein>
<sequence length="151" mass="16670">MANNFRKGLHALTLNVRSFVACTDRLGEDIDKWKIKLSKTAVAFEHWLEDNEIACIGYGCPHCSVDIFCGLSASVVSCAHRTVIAGYGLCASSRGIQPWSERGDMSCVLCASNKQHKQTTCNKTLHTSIMACVHRLDDSSRGLCASTWRHH</sequence>
<reference evidence="1" key="1">
    <citation type="journal article" date="2012" name="Nature">
        <title>The tomato genome sequence provides insights into fleshy fruit evolution.</title>
        <authorList>
            <consortium name="Tomato Genome Consortium"/>
        </authorList>
    </citation>
    <scope>NUCLEOTIDE SEQUENCE [LARGE SCALE GENOMIC DNA]</scope>
    <source>
        <strain evidence="1">cv. Heinz 1706</strain>
    </source>
</reference>
<dbReference type="InParanoid" id="A0A3Q7GEG3"/>
<dbReference type="AlphaFoldDB" id="A0A3Q7GEG3"/>
<accession>A0A3Q7GEG3</accession>
<dbReference type="EnsemblPlants" id="Solyc05g016507.1.1">
    <property type="protein sequence ID" value="Solyc05g016507.1.1"/>
    <property type="gene ID" value="Solyc05g016507.1"/>
</dbReference>
<organism evidence="1">
    <name type="scientific">Solanum lycopersicum</name>
    <name type="common">Tomato</name>
    <name type="synonym">Lycopersicon esculentum</name>
    <dbReference type="NCBI Taxonomy" id="4081"/>
    <lineage>
        <taxon>Eukaryota</taxon>
        <taxon>Viridiplantae</taxon>
        <taxon>Streptophyta</taxon>
        <taxon>Embryophyta</taxon>
        <taxon>Tracheophyta</taxon>
        <taxon>Spermatophyta</taxon>
        <taxon>Magnoliopsida</taxon>
        <taxon>eudicotyledons</taxon>
        <taxon>Gunneridae</taxon>
        <taxon>Pentapetalae</taxon>
        <taxon>asterids</taxon>
        <taxon>lamiids</taxon>
        <taxon>Solanales</taxon>
        <taxon>Solanaceae</taxon>
        <taxon>Solanoideae</taxon>
        <taxon>Solaneae</taxon>
        <taxon>Solanum</taxon>
        <taxon>Solanum subgen. Lycopersicon</taxon>
    </lineage>
</organism>
<dbReference type="Proteomes" id="UP000004994">
    <property type="component" value="Chromosome 5"/>
</dbReference>
<evidence type="ECO:0000313" key="1">
    <source>
        <dbReference type="EnsemblPlants" id="Solyc05g016507.1.1"/>
    </source>
</evidence>
<evidence type="ECO:0000313" key="2">
    <source>
        <dbReference type="Proteomes" id="UP000004994"/>
    </source>
</evidence>
<proteinExistence type="predicted"/>
<dbReference type="Gramene" id="Solyc05g016507.1.1">
    <property type="protein sequence ID" value="Solyc05g016507.1.1"/>
    <property type="gene ID" value="Solyc05g016507.1"/>
</dbReference>
<keyword evidence="2" id="KW-1185">Reference proteome</keyword>